<keyword evidence="4" id="KW-1185">Reference proteome</keyword>
<evidence type="ECO:0000256" key="2">
    <source>
        <dbReference type="SAM" id="SignalP"/>
    </source>
</evidence>
<dbReference type="EMBL" id="JBIAPI010000016">
    <property type="protein sequence ID" value="MFF3228923.1"/>
    <property type="molecule type" value="Genomic_DNA"/>
</dbReference>
<feature type="signal peptide" evidence="2">
    <location>
        <begin position="1"/>
        <end position="25"/>
    </location>
</feature>
<keyword evidence="2" id="KW-0732">Signal</keyword>
<dbReference type="PROSITE" id="PS51318">
    <property type="entry name" value="TAT"/>
    <property type="match status" value="1"/>
</dbReference>
<reference evidence="3 4" key="1">
    <citation type="submission" date="2024-10" db="EMBL/GenBank/DDBJ databases">
        <title>The Natural Products Discovery Center: Release of the First 8490 Sequenced Strains for Exploring Actinobacteria Biosynthetic Diversity.</title>
        <authorList>
            <person name="Kalkreuter E."/>
            <person name="Kautsar S.A."/>
            <person name="Yang D."/>
            <person name="Bader C.D."/>
            <person name="Teijaro C.N."/>
            <person name="Fluegel L."/>
            <person name="Davis C.M."/>
            <person name="Simpson J.R."/>
            <person name="Lauterbach L."/>
            <person name="Steele A.D."/>
            <person name="Gui C."/>
            <person name="Meng S."/>
            <person name="Li G."/>
            <person name="Viehrig K."/>
            <person name="Ye F."/>
            <person name="Su P."/>
            <person name="Kiefer A.F."/>
            <person name="Nichols A."/>
            <person name="Cepeda A.J."/>
            <person name="Yan W."/>
            <person name="Fan B."/>
            <person name="Jiang Y."/>
            <person name="Adhikari A."/>
            <person name="Zheng C.-J."/>
            <person name="Schuster L."/>
            <person name="Cowan T.M."/>
            <person name="Smanski M.J."/>
            <person name="Chevrette M.G."/>
            <person name="De Carvalho L.P.S."/>
            <person name="Shen B."/>
        </authorList>
    </citation>
    <scope>NUCLEOTIDE SEQUENCE [LARGE SCALE GENOMIC DNA]</scope>
    <source>
        <strain evidence="3 4">NPDC003040</strain>
    </source>
</reference>
<protein>
    <recommendedName>
        <fullName evidence="5">PsiF repeat-containing protein</fullName>
    </recommendedName>
</protein>
<dbReference type="InterPro" id="IPR006311">
    <property type="entry name" value="TAT_signal"/>
</dbReference>
<name>A0ABW6R5X7_9NOCA</name>
<dbReference type="RefSeq" id="WP_387726105.1">
    <property type="nucleotide sequence ID" value="NZ_JBIAPI010000016.1"/>
</dbReference>
<evidence type="ECO:0000256" key="1">
    <source>
        <dbReference type="SAM" id="MobiDB-lite"/>
    </source>
</evidence>
<comment type="caution">
    <text evidence="3">The sequence shown here is derived from an EMBL/GenBank/DDBJ whole genome shotgun (WGS) entry which is preliminary data.</text>
</comment>
<feature type="region of interest" description="Disordered" evidence="1">
    <location>
        <begin position="54"/>
        <end position="78"/>
    </location>
</feature>
<organism evidence="3 4">
    <name type="scientific">Nocardia suismassiliense</name>
    <dbReference type="NCBI Taxonomy" id="2077092"/>
    <lineage>
        <taxon>Bacteria</taxon>
        <taxon>Bacillati</taxon>
        <taxon>Actinomycetota</taxon>
        <taxon>Actinomycetes</taxon>
        <taxon>Mycobacteriales</taxon>
        <taxon>Nocardiaceae</taxon>
        <taxon>Nocardia</taxon>
    </lineage>
</organism>
<feature type="chain" id="PRO_5045537619" description="PsiF repeat-containing protein" evidence="2">
    <location>
        <begin position="26"/>
        <end position="78"/>
    </location>
</feature>
<gene>
    <name evidence="3" type="ORF">ACFYV7_39475</name>
</gene>
<evidence type="ECO:0000313" key="3">
    <source>
        <dbReference type="EMBL" id="MFF3228923.1"/>
    </source>
</evidence>
<accession>A0ABW6R5X7</accession>
<evidence type="ECO:0000313" key="4">
    <source>
        <dbReference type="Proteomes" id="UP001601948"/>
    </source>
</evidence>
<evidence type="ECO:0008006" key="5">
    <source>
        <dbReference type="Google" id="ProtNLM"/>
    </source>
</evidence>
<sequence>MHRKRALVASIVTAAALAGMGSAVAAPAANATDEALKCVSSSDDFAKFKECASKEMKKKEEEKKPAPDAATPPAPGEE</sequence>
<dbReference type="Proteomes" id="UP001601948">
    <property type="component" value="Unassembled WGS sequence"/>
</dbReference>
<feature type="compositionally biased region" description="Basic and acidic residues" evidence="1">
    <location>
        <begin position="54"/>
        <end position="66"/>
    </location>
</feature>
<proteinExistence type="predicted"/>